<dbReference type="AlphaFoldDB" id="A0A084GZS8"/>
<accession>A0A084GZS8</accession>
<evidence type="ECO:0000256" key="4">
    <source>
        <dbReference type="ARBA" id="ARBA00023163"/>
    </source>
</evidence>
<dbReference type="Proteomes" id="UP000028549">
    <property type="component" value="Unassembled WGS sequence"/>
</dbReference>
<dbReference type="OrthoDB" id="9794508at2"/>
<evidence type="ECO:0000259" key="6">
    <source>
        <dbReference type="Pfam" id="PF08281"/>
    </source>
</evidence>
<sequence>MEDWAADFIETKDYETLIDEIMQEYGTEILKLVYTYVRNQQTAEDLTQDIFVKCYRSLHTYNGKSKLRTWLWRIAINKCKDYLKSWDYKHVTPSNDQWKDSPSSEETEYAVIKKEEESELFFAVMNLPVNYREVIYLYYFEELSIDEIARITSCAAGTVKTRMRRAKQLLKAGLKEEL</sequence>
<dbReference type="Pfam" id="PF04542">
    <property type="entry name" value="Sigma70_r2"/>
    <property type="match status" value="1"/>
</dbReference>
<comment type="similarity">
    <text evidence="1">Belongs to the sigma-70 factor family. ECF subfamily.</text>
</comment>
<name>A0A084GZS8_METID</name>
<reference evidence="7 8" key="1">
    <citation type="journal article" date="2005" name="Int. J. Syst. Evol. Microbiol.">
        <title>Bacillus cibi sp. nov., isolated from jeotgal, a traditional Korean fermented seafood.</title>
        <authorList>
            <person name="Yoon J.H."/>
            <person name="Lee C.H."/>
            <person name="Oh T.K."/>
        </authorList>
    </citation>
    <scope>NUCLEOTIDE SEQUENCE [LARGE SCALE GENOMIC DNA]</scope>
    <source>
        <strain evidence="7 8">DSM 16189</strain>
    </source>
</reference>
<evidence type="ECO:0000313" key="8">
    <source>
        <dbReference type="Proteomes" id="UP000028549"/>
    </source>
</evidence>
<evidence type="ECO:0000256" key="2">
    <source>
        <dbReference type="ARBA" id="ARBA00023015"/>
    </source>
</evidence>
<dbReference type="RefSeq" id="WP_029565920.1">
    <property type="nucleotide sequence ID" value="NZ_JNVC02000004.1"/>
</dbReference>
<dbReference type="InterPro" id="IPR039425">
    <property type="entry name" value="RNA_pol_sigma-70-like"/>
</dbReference>
<dbReference type="InterPro" id="IPR013324">
    <property type="entry name" value="RNA_pol_sigma_r3/r4-like"/>
</dbReference>
<keyword evidence="3" id="KW-0731">Sigma factor</keyword>
<keyword evidence="2" id="KW-0805">Transcription regulation</keyword>
<feature type="domain" description="RNA polymerase sigma-70 region 2" evidence="5">
    <location>
        <begin position="22"/>
        <end position="85"/>
    </location>
</feature>
<evidence type="ECO:0000259" key="5">
    <source>
        <dbReference type="Pfam" id="PF04542"/>
    </source>
</evidence>
<dbReference type="SUPFAM" id="SSF88946">
    <property type="entry name" value="Sigma2 domain of RNA polymerase sigma factors"/>
    <property type="match status" value="1"/>
</dbReference>
<evidence type="ECO:0000256" key="3">
    <source>
        <dbReference type="ARBA" id="ARBA00023082"/>
    </source>
</evidence>
<dbReference type="InterPro" id="IPR007627">
    <property type="entry name" value="RNA_pol_sigma70_r2"/>
</dbReference>
<dbReference type="Pfam" id="PF08281">
    <property type="entry name" value="Sigma70_r4_2"/>
    <property type="match status" value="1"/>
</dbReference>
<dbReference type="GO" id="GO:0006352">
    <property type="term" value="P:DNA-templated transcription initiation"/>
    <property type="evidence" value="ECO:0007669"/>
    <property type="project" value="InterPro"/>
</dbReference>
<dbReference type="GO" id="GO:0003677">
    <property type="term" value="F:DNA binding"/>
    <property type="evidence" value="ECO:0007669"/>
    <property type="project" value="InterPro"/>
</dbReference>
<evidence type="ECO:0000256" key="1">
    <source>
        <dbReference type="ARBA" id="ARBA00010641"/>
    </source>
</evidence>
<proteinExistence type="inferred from homology"/>
<dbReference type="Gene3D" id="1.10.10.10">
    <property type="entry name" value="Winged helix-like DNA-binding domain superfamily/Winged helix DNA-binding domain"/>
    <property type="match status" value="1"/>
</dbReference>
<gene>
    <name evidence="7" type="ORF">GS18_0208375</name>
</gene>
<dbReference type="NCBIfam" id="NF006930">
    <property type="entry name" value="PRK09415.1"/>
    <property type="match status" value="1"/>
</dbReference>
<keyword evidence="4" id="KW-0804">Transcription</keyword>
<organism evidence="7 8">
    <name type="scientific">Metabacillus indicus</name>
    <name type="common">Bacillus indicus</name>
    <dbReference type="NCBI Taxonomy" id="246786"/>
    <lineage>
        <taxon>Bacteria</taxon>
        <taxon>Bacillati</taxon>
        <taxon>Bacillota</taxon>
        <taxon>Bacilli</taxon>
        <taxon>Bacillales</taxon>
        <taxon>Bacillaceae</taxon>
        <taxon>Metabacillus</taxon>
    </lineage>
</organism>
<dbReference type="EMBL" id="JNVC02000004">
    <property type="protein sequence ID" value="KEZ52840.1"/>
    <property type="molecule type" value="Genomic_DNA"/>
</dbReference>
<keyword evidence="8" id="KW-1185">Reference proteome</keyword>
<dbReference type="PANTHER" id="PTHR43133:SF60">
    <property type="entry name" value="RNA POLYMERASE SIGMA FACTOR SIGV"/>
    <property type="match status" value="1"/>
</dbReference>
<comment type="caution">
    <text evidence="7">The sequence shown here is derived from an EMBL/GenBank/DDBJ whole genome shotgun (WGS) entry which is preliminary data.</text>
</comment>
<dbReference type="InterPro" id="IPR013249">
    <property type="entry name" value="RNA_pol_sigma70_r4_t2"/>
</dbReference>
<protein>
    <submittedName>
        <fullName evidence="7">RNA polymerase factor sigma C</fullName>
    </submittedName>
</protein>
<dbReference type="InterPro" id="IPR014284">
    <property type="entry name" value="RNA_pol_sigma-70_dom"/>
</dbReference>
<dbReference type="GO" id="GO:0016987">
    <property type="term" value="F:sigma factor activity"/>
    <property type="evidence" value="ECO:0007669"/>
    <property type="project" value="UniProtKB-KW"/>
</dbReference>
<dbReference type="CDD" id="cd06171">
    <property type="entry name" value="Sigma70_r4"/>
    <property type="match status" value="1"/>
</dbReference>
<dbReference type="InterPro" id="IPR036388">
    <property type="entry name" value="WH-like_DNA-bd_sf"/>
</dbReference>
<feature type="domain" description="RNA polymerase sigma factor 70 region 4 type 2" evidence="6">
    <location>
        <begin position="123"/>
        <end position="170"/>
    </location>
</feature>
<dbReference type="InterPro" id="IPR013325">
    <property type="entry name" value="RNA_pol_sigma_r2"/>
</dbReference>
<dbReference type="Gene3D" id="1.10.1740.10">
    <property type="match status" value="1"/>
</dbReference>
<dbReference type="STRING" id="246786.GS18_0208375"/>
<dbReference type="NCBIfam" id="TIGR02937">
    <property type="entry name" value="sigma70-ECF"/>
    <property type="match status" value="1"/>
</dbReference>
<dbReference type="SUPFAM" id="SSF88659">
    <property type="entry name" value="Sigma3 and sigma4 domains of RNA polymerase sigma factors"/>
    <property type="match status" value="1"/>
</dbReference>
<dbReference type="PANTHER" id="PTHR43133">
    <property type="entry name" value="RNA POLYMERASE ECF-TYPE SIGMA FACTO"/>
    <property type="match status" value="1"/>
</dbReference>
<evidence type="ECO:0000313" key="7">
    <source>
        <dbReference type="EMBL" id="KEZ52840.1"/>
    </source>
</evidence>